<dbReference type="SUPFAM" id="SSF52172">
    <property type="entry name" value="CheY-like"/>
    <property type="match status" value="1"/>
</dbReference>
<dbReference type="InterPro" id="IPR046947">
    <property type="entry name" value="LytR-like"/>
</dbReference>
<dbReference type="RefSeq" id="WP_237872336.1">
    <property type="nucleotide sequence ID" value="NZ_JAKLTR010000007.1"/>
</dbReference>
<dbReference type="Proteomes" id="UP001165367">
    <property type="component" value="Unassembled WGS sequence"/>
</dbReference>
<organism evidence="4 5">
    <name type="scientific">Terrimonas ginsenosidimutans</name>
    <dbReference type="NCBI Taxonomy" id="2908004"/>
    <lineage>
        <taxon>Bacteria</taxon>
        <taxon>Pseudomonadati</taxon>
        <taxon>Bacteroidota</taxon>
        <taxon>Chitinophagia</taxon>
        <taxon>Chitinophagales</taxon>
        <taxon>Chitinophagaceae</taxon>
        <taxon>Terrimonas</taxon>
    </lineage>
</organism>
<keyword evidence="5" id="KW-1185">Reference proteome</keyword>
<evidence type="ECO:0000259" key="2">
    <source>
        <dbReference type="PROSITE" id="PS50110"/>
    </source>
</evidence>
<dbReference type="SMART" id="SM00448">
    <property type="entry name" value="REC"/>
    <property type="match status" value="1"/>
</dbReference>
<proteinExistence type="predicted"/>
<name>A0ABS9KS94_9BACT</name>
<dbReference type="GO" id="GO:0003677">
    <property type="term" value="F:DNA binding"/>
    <property type="evidence" value="ECO:0007669"/>
    <property type="project" value="UniProtKB-KW"/>
</dbReference>
<dbReference type="PANTHER" id="PTHR37299:SF1">
    <property type="entry name" value="STAGE 0 SPORULATION PROTEIN A HOMOLOG"/>
    <property type="match status" value="1"/>
</dbReference>
<reference evidence="4" key="1">
    <citation type="submission" date="2022-01" db="EMBL/GenBank/DDBJ databases">
        <authorList>
            <person name="Jo J.-H."/>
            <person name="Im W.-T."/>
        </authorList>
    </citation>
    <scope>NUCLEOTIDE SEQUENCE</scope>
    <source>
        <strain evidence="4">NA20</strain>
    </source>
</reference>
<accession>A0ABS9KS94</accession>
<dbReference type="PROSITE" id="PS50110">
    <property type="entry name" value="RESPONSE_REGULATORY"/>
    <property type="match status" value="1"/>
</dbReference>
<dbReference type="PANTHER" id="PTHR37299">
    <property type="entry name" value="TRANSCRIPTIONAL REGULATOR-RELATED"/>
    <property type="match status" value="1"/>
</dbReference>
<dbReference type="Pfam" id="PF00072">
    <property type="entry name" value="Response_reg"/>
    <property type="match status" value="1"/>
</dbReference>
<dbReference type="Pfam" id="PF04397">
    <property type="entry name" value="LytTR"/>
    <property type="match status" value="1"/>
</dbReference>
<evidence type="ECO:0000256" key="1">
    <source>
        <dbReference type="PROSITE-ProRule" id="PRU00169"/>
    </source>
</evidence>
<evidence type="ECO:0000313" key="5">
    <source>
        <dbReference type="Proteomes" id="UP001165367"/>
    </source>
</evidence>
<dbReference type="Gene3D" id="2.40.50.1020">
    <property type="entry name" value="LytTr DNA-binding domain"/>
    <property type="match status" value="1"/>
</dbReference>
<dbReference type="InterPro" id="IPR011006">
    <property type="entry name" value="CheY-like_superfamily"/>
</dbReference>
<dbReference type="EMBL" id="JAKLTR010000007">
    <property type="protein sequence ID" value="MCG2615199.1"/>
    <property type="molecule type" value="Genomic_DNA"/>
</dbReference>
<keyword evidence="1" id="KW-0597">Phosphoprotein</keyword>
<sequence length="247" mass="28595">MNNTIRTIILDDEPDSVRLTRLNIEQHFPQLNIVGAFTSPQKALQEIPSLQPDLLFLDIEMPVINGFDLLEKLMPVEFAVVFVTAYNDFAIKAFRFNALDYLVKPVSIEELREVVAKVEKHHHIQADQLQVLQQQFKKGNITKIAIPSQTGVTFIDLKDIVFVEAKSNYADLVLADKRRILISKTLKDIQFVLEQQQFLRIHRQYIINLNEVKHFNRNESLLTMTTGDVLPVSRLQKDKLIEQYGWL</sequence>
<protein>
    <submittedName>
        <fullName evidence="4">LytTR family DNA-binding domain-containing protein</fullName>
    </submittedName>
</protein>
<feature type="modified residue" description="4-aspartylphosphate" evidence="1">
    <location>
        <position position="58"/>
    </location>
</feature>
<dbReference type="PROSITE" id="PS50930">
    <property type="entry name" value="HTH_LYTTR"/>
    <property type="match status" value="1"/>
</dbReference>
<dbReference type="SMART" id="SM00850">
    <property type="entry name" value="LytTR"/>
    <property type="match status" value="1"/>
</dbReference>
<dbReference type="InterPro" id="IPR007492">
    <property type="entry name" value="LytTR_DNA-bd_dom"/>
</dbReference>
<dbReference type="InterPro" id="IPR001789">
    <property type="entry name" value="Sig_transdc_resp-reg_receiver"/>
</dbReference>
<comment type="caution">
    <text evidence="4">The sequence shown here is derived from an EMBL/GenBank/DDBJ whole genome shotgun (WGS) entry which is preliminary data.</text>
</comment>
<feature type="domain" description="Response regulatory" evidence="2">
    <location>
        <begin position="6"/>
        <end position="119"/>
    </location>
</feature>
<feature type="domain" description="HTH LytTR-type" evidence="3">
    <location>
        <begin position="144"/>
        <end position="234"/>
    </location>
</feature>
<dbReference type="Gene3D" id="3.40.50.2300">
    <property type="match status" value="1"/>
</dbReference>
<evidence type="ECO:0000313" key="4">
    <source>
        <dbReference type="EMBL" id="MCG2615199.1"/>
    </source>
</evidence>
<keyword evidence="4" id="KW-0238">DNA-binding</keyword>
<gene>
    <name evidence="4" type="ORF">LZZ85_12940</name>
</gene>
<evidence type="ECO:0000259" key="3">
    <source>
        <dbReference type="PROSITE" id="PS50930"/>
    </source>
</evidence>